<dbReference type="GO" id="GO:0055085">
    <property type="term" value="P:transmembrane transport"/>
    <property type="evidence" value="ECO:0007669"/>
    <property type="project" value="InterPro"/>
</dbReference>
<feature type="transmembrane region" description="Helical" evidence="7">
    <location>
        <begin position="270"/>
        <end position="289"/>
    </location>
</feature>
<dbReference type="SUPFAM" id="SSF161098">
    <property type="entry name" value="MetI-like"/>
    <property type="match status" value="1"/>
</dbReference>
<dbReference type="PANTHER" id="PTHR43163">
    <property type="entry name" value="DIPEPTIDE TRANSPORT SYSTEM PERMEASE PROTEIN DPPB-RELATED"/>
    <property type="match status" value="1"/>
</dbReference>
<keyword evidence="10" id="KW-1185">Reference proteome</keyword>
<feature type="transmembrane region" description="Helical" evidence="7">
    <location>
        <begin position="162"/>
        <end position="182"/>
    </location>
</feature>
<evidence type="ECO:0000256" key="4">
    <source>
        <dbReference type="ARBA" id="ARBA00022692"/>
    </source>
</evidence>
<proteinExistence type="inferred from homology"/>
<sequence length="307" mass="32728">MSALRGLRDLAFVLFATMTVLFFLLRLTGDPAIVLAGEGASPAQVEAIRAEYGFDEPILIQYFIYAGKLLTLDFGVSLADGTPALEKALISFPATLFLAFMALCVNLMISLPTGLWLGQARKGMARRGVRGLITVMQGFPGFVIALLMINIFAVALEWLPTVGFGGPATWILPTLSVVSFLAPKLIRVVEANTYAALTSNYVRTAKASGAPDNVILWRHVAPNALLGAIALVGAEFAFMLTGLVVIETIFAWPGIGWLLVQSTLSLDFPVVQAVVFLMVLGVFATNALAEQLQATLDPRIGNARGAG</sequence>
<protein>
    <submittedName>
        <fullName evidence="9">AppB</fullName>
    </submittedName>
</protein>
<reference evidence="9 10" key="1">
    <citation type="submission" date="2016-12" db="EMBL/GenBank/DDBJ databases">
        <title>The genome of dimorphic prosthecate Glycocaulis alkaliphilus 6b-8t, isolated from crude oil dictates its adaptability in petroleum environments.</title>
        <authorList>
            <person name="Wu X.-L."/>
            <person name="Geng S."/>
        </authorList>
    </citation>
    <scope>NUCLEOTIDE SEQUENCE [LARGE SCALE GENOMIC DNA]</scope>
    <source>
        <strain evidence="9 10">6B-8</strain>
    </source>
</reference>
<dbReference type="AlphaFoldDB" id="A0A3T0E793"/>
<dbReference type="EMBL" id="CP018911">
    <property type="protein sequence ID" value="AZU03285.1"/>
    <property type="molecule type" value="Genomic_DNA"/>
</dbReference>
<dbReference type="InterPro" id="IPR045621">
    <property type="entry name" value="BPD_transp_1_N"/>
</dbReference>
<keyword evidence="5 7" id="KW-1133">Transmembrane helix</keyword>
<accession>A0A3T0E793</accession>
<evidence type="ECO:0000256" key="2">
    <source>
        <dbReference type="ARBA" id="ARBA00022448"/>
    </source>
</evidence>
<evidence type="ECO:0000256" key="1">
    <source>
        <dbReference type="ARBA" id="ARBA00004651"/>
    </source>
</evidence>
<evidence type="ECO:0000259" key="8">
    <source>
        <dbReference type="PROSITE" id="PS50928"/>
    </source>
</evidence>
<evidence type="ECO:0000256" key="7">
    <source>
        <dbReference type="RuleBase" id="RU363032"/>
    </source>
</evidence>
<evidence type="ECO:0000256" key="5">
    <source>
        <dbReference type="ARBA" id="ARBA00022989"/>
    </source>
</evidence>
<feature type="transmembrane region" description="Helical" evidence="7">
    <location>
        <begin position="88"/>
        <end position="111"/>
    </location>
</feature>
<keyword evidence="4 7" id="KW-0812">Transmembrane</keyword>
<name>A0A3T0E793_9PROT</name>
<keyword evidence="3" id="KW-1003">Cell membrane</keyword>
<dbReference type="Proteomes" id="UP000286954">
    <property type="component" value="Chromosome"/>
</dbReference>
<keyword evidence="2 7" id="KW-0813">Transport</keyword>
<dbReference type="Gene3D" id="1.10.3720.10">
    <property type="entry name" value="MetI-like"/>
    <property type="match status" value="1"/>
</dbReference>
<evidence type="ECO:0000256" key="3">
    <source>
        <dbReference type="ARBA" id="ARBA00022475"/>
    </source>
</evidence>
<evidence type="ECO:0000256" key="6">
    <source>
        <dbReference type="ARBA" id="ARBA00023136"/>
    </source>
</evidence>
<comment type="similarity">
    <text evidence="7">Belongs to the binding-protein-dependent transport system permease family.</text>
</comment>
<dbReference type="CDD" id="cd06261">
    <property type="entry name" value="TM_PBP2"/>
    <property type="match status" value="1"/>
</dbReference>
<dbReference type="KEGG" id="gak:X907_0741"/>
<feature type="transmembrane region" description="Helical" evidence="7">
    <location>
        <begin position="132"/>
        <end position="156"/>
    </location>
</feature>
<dbReference type="PANTHER" id="PTHR43163:SF6">
    <property type="entry name" value="DIPEPTIDE TRANSPORT SYSTEM PERMEASE PROTEIN DPPB-RELATED"/>
    <property type="match status" value="1"/>
</dbReference>
<dbReference type="InterPro" id="IPR035906">
    <property type="entry name" value="MetI-like_sf"/>
</dbReference>
<dbReference type="Pfam" id="PF19300">
    <property type="entry name" value="BPD_transp_1_N"/>
    <property type="match status" value="1"/>
</dbReference>
<dbReference type="Pfam" id="PF00528">
    <property type="entry name" value="BPD_transp_1"/>
    <property type="match status" value="1"/>
</dbReference>
<gene>
    <name evidence="9" type="ORF">X907_0741</name>
</gene>
<evidence type="ECO:0000313" key="10">
    <source>
        <dbReference type="Proteomes" id="UP000286954"/>
    </source>
</evidence>
<dbReference type="GO" id="GO:0005886">
    <property type="term" value="C:plasma membrane"/>
    <property type="evidence" value="ECO:0007669"/>
    <property type="project" value="UniProtKB-SubCell"/>
</dbReference>
<evidence type="ECO:0000313" key="9">
    <source>
        <dbReference type="EMBL" id="AZU03285.1"/>
    </source>
</evidence>
<dbReference type="PROSITE" id="PS50928">
    <property type="entry name" value="ABC_TM1"/>
    <property type="match status" value="1"/>
</dbReference>
<organism evidence="9 10">
    <name type="scientific">Glycocaulis alkaliphilus</name>
    <dbReference type="NCBI Taxonomy" id="1434191"/>
    <lineage>
        <taxon>Bacteria</taxon>
        <taxon>Pseudomonadati</taxon>
        <taxon>Pseudomonadota</taxon>
        <taxon>Alphaproteobacteria</taxon>
        <taxon>Maricaulales</taxon>
        <taxon>Maricaulaceae</taxon>
        <taxon>Glycocaulis</taxon>
    </lineage>
</organism>
<dbReference type="RefSeq" id="WP_170175449.1">
    <property type="nucleotide sequence ID" value="NZ_BMFB01000002.1"/>
</dbReference>
<feature type="transmembrane region" description="Helical" evidence="7">
    <location>
        <begin position="225"/>
        <end position="250"/>
    </location>
</feature>
<comment type="subcellular location">
    <subcellularLocation>
        <location evidence="1 7">Cell membrane</location>
        <topology evidence="1 7">Multi-pass membrane protein</topology>
    </subcellularLocation>
</comment>
<feature type="domain" description="ABC transmembrane type-1" evidence="8">
    <location>
        <begin position="92"/>
        <end position="289"/>
    </location>
</feature>
<keyword evidence="6 7" id="KW-0472">Membrane</keyword>
<dbReference type="InterPro" id="IPR000515">
    <property type="entry name" value="MetI-like"/>
</dbReference>